<protein>
    <recommendedName>
        <fullName evidence="1">M23ase beta-sheet core domain-containing protein</fullName>
    </recommendedName>
</protein>
<dbReference type="CDD" id="cd12797">
    <property type="entry name" value="M23_peptidase"/>
    <property type="match status" value="1"/>
</dbReference>
<dbReference type="EMBL" id="MGEK01000039">
    <property type="protein sequence ID" value="OGL80212.1"/>
    <property type="molecule type" value="Genomic_DNA"/>
</dbReference>
<organism evidence="2 3">
    <name type="scientific">Candidatus Uhrbacteria bacterium RIFCSPLOWO2_01_FULL_47_25</name>
    <dbReference type="NCBI Taxonomy" id="1802402"/>
    <lineage>
        <taxon>Bacteria</taxon>
        <taxon>Candidatus Uhriibacteriota</taxon>
    </lineage>
</organism>
<sequence length="150" mass="16892">MKTKNKYIYPVKITDVVRISYDESPAHVGNLKSSVDFICKEETKIRAAADGIVVDLKSDSNAGGQNKELEPFGNFIELQHDNEEYSEYEHLKKDGILVKLGDQVRKGQIIGYSGSTGWLAHLGPHLHFMVGKYGESDNDYEAMEVVWDIQ</sequence>
<dbReference type="PANTHER" id="PTHR21666">
    <property type="entry name" value="PEPTIDASE-RELATED"/>
    <property type="match status" value="1"/>
</dbReference>
<evidence type="ECO:0000259" key="1">
    <source>
        <dbReference type="Pfam" id="PF01551"/>
    </source>
</evidence>
<gene>
    <name evidence="2" type="ORF">A2936_02490</name>
</gene>
<feature type="domain" description="M23ase beta-sheet core" evidence="1">
    <location>
        <begin position="33"/>
        <end position="135"/>
    </location>
</feature>
<comment type="caution">
    <text evidence="2">The sequence shown here is derived from an EMBL/GenBank/DDBJ whole genome shotgun (WGS) entry which is preliminary data.</text>
</comment>
<proteinExistence type="predicted"/>
<name>A0A1F7UPL5_9BACT</name>
<dbReference type="InterPro" id="IPR050570">
    <property type="entry name" value="Cell_wall_metabolism_enzyme"/>
</dbReference>
<accession>A0A1F7UPL5</accession>
<dbReference type="GO" id="GO:0004222">
    <property type="term" value="F:metalloendopeptidase activity"/>
    <property type="evidence" value="ECO:0007669"/>
    <property type="project" value="TreeGrafter"/>
</dbReference>
<dbReference type="SUPFAM" id="SSF51261">
    <property type="entry name" value="Duplicated hybrid motif"/>
    <property type="match status" value="1"/>
</dbReference>
<reference evidence="2 3" key="1">
    <citation type="journal article" date="2016" name="Nat. Commun.">
        <title>Thousands of microbial genomes shed light on interconnected biogeochemical processes in an aquifer system.</title>
        <authorList>
            <person name="Anantharaman K."/>
            <person name="Brown C.T."/>
            <person name="Hug L.A."/>
            <person name="Sharon I."/>
            <person name="Castelle C.J."/>
            <person name="Probst A.J."/>
            <person name="Thomas B.C."/>
            <person name="Singh A."/>
            <person name="Wilkins M.J."/>
            <person name="Karaoz U."/>
            <person name="Brodie E.L."/>
            <person name="Williams K.H."/>
            <person name="Hubbard S.S."/>
            <person name="Banfield J.F."/>
        </authorList>
    </citation>
    <scope>NUCLEOTIDE SEQUENCE [LARGE SCALE GENOMIC DNA]</scope>
</reference>
<dbReference type="PANTHER" id="PTHR21666:SF270">
    <property type="entry name" value="MUREIN HYDROLASE ACTIVATOR ENVC"/>
    <property type="match status" value="1"/>
</dbReference>
<dbReference type="InterPro" id="IPR016047">
    <property type="entry name" value="M23ase_b-sheet_dom"/>
</dbReference>
<dbReference type="InterPro" id="IPR011055">
    <property type="entry name" value="Dup_hybrid_motif"/>
</dbReference>
<dbReference type="AlphaFoldDB" id="A0A1F7UPL5"/>
<dbReference type="Proteomes" id="UP000176846">
    <property type="component" value="Unassembled WGS sequence"/>
</dbReference>
<dbReference type="Gene3D" id="2.70.70.10">
    <property type="entry name" value="Glucose Permease (Domain IIA)"/>
    <property type="match status" value="1"/>
</dbReference>
<dbReference type="Pfam" id="PF01551">
    <property type="entry name" value="Peptidase_M23"/>
    <property type="match status" value="1"/>
</dbReference>
<evidence type="ECO:0000313" key="3">
    <source>
        <dbReference type="Proteomes" id="UP000176846"/>
    </source>
</evidence>
<evidence type="ECO:0000313" key="2">
    <source>
        <dbReference type="EMBL" id="OGL80212.1"/>
    </source>
</evidence>